<evidence type="ECO:0000313" key="3">
    <source>
        <dbReference type="Proteomes" id="UP000319342"/>
    </source>
</evidence>
<dbReference type="EMBL" id="CP036290">
    <property type="protein sequence ID" value="QDU83642.1"/>
    <property type="molecule type" value="Genomic_DNA"/>
</dbReference>
<keyword evidence="3" id="KW-1185">Reference proteome</keyword>
<dbReference type="OrthoDB" id="10008612at2"/>
<sequence length="255" mass="27481">MNEQTEDRWDVQLEDAAPPKRGVPIWVWGCGGGCLFMLVAAIVFTMWFGNKLMNMFGPEAAWPVIAEVMPYAEDGATEEELVAARPPGYQPVLFPISQLADMVGAEGEDISAGGGVSLDSLVFLSPGEDPSQPAGTGLATMIFVFDGLVEGDPLDWIVSEFKLEENDTATASSRGRARASFQGREVDTFHMRVEPDGNNKMMLPGGGDPQGLLFVDATGDRTRTVVITCVATGEVDATLEGLSEQLFPFRVWDGK</sequence>
<dbReference type="AlphaFoldDB" id="A0A518CWN3"/>
<accession>A0A518CWN3</accession>
<name>A0A518CWN3_9BACT</name>
<keyword evidence="1" id="KW-0812">Transmembrane</keyword>
<evidence type="ECO:0000256" key="1">
    <source>
        <dbReference type="SAM" id="Phobius"/>
    </source>
</evidence>
<dbReference type="RefSeq" id="WP_145183705.1">
    <property type="nucleotide sequence ID" value="NZ_CP036290.1"/>
</dbReference>
<dbReference type="Proteomes" id="UP000319342">
    <property type="component" value="Chromosome"/>
</dbReference>
<keyword evidence="1" id="KW-1133">Transmembrane helix</keyword>
<organism evidence="2 3">
    <name type="scientific">Rohdeia mirabilis</name>
    <dbReference type="NCBI Taxonomy" id="2528008"/>
    <lineage>
        <taxon>Bacteria</taxon>
        <taxon>Pseudomonadati</taxon>
        <taxon>Planctomycetota</taxon>
        <taxon>Planctomycetia</taxon>
        <taxon>Planctomycetia incertae sedis</taxon>
        <taxon>Rohdeia</taxon>
    </lineage>
</organism>
<evidence type="ECO:0000313" key="2">
    <source>
        <dbReference type="EMBL" id="QDU83642.1"/>
    </source>
</evidence>
<reference evidence="2 3" key="1">
    <citation type="submission" date="2019-02" db="EMBL/GenBank/DDBJ databases">
        <title>Deep-cultivation of Planctomycetes and their phenomic and genomic characterization uncovers novel biology.</title>
        <authorList>
            <person name="Wiegand S."/>
            <person name="Jogler M."/>
            <person name="Boedeker C."/>
            <person name="Pinto D."/>
            <person name="Vollmers J."/>
            <person name="Rivas-Marin E."/>
            <person name="Kohn T."/>
            <person name="Peeters S.H."/>
            <person name="Heuer A."/>
            <person name="Rast P."/>
            <person name="Oberbeckmann S."/>
            <person name="Bunk B."/>
            <person name="Jeske O."/>
            <person name="Meyerdierks A."/>
            <person name="Storesund J.E."/>
            <person name="Kallscheuer N."/>
            <person name="Luecker S."/>
            <person name="Lage O.M."/>
            <person name="Pohl T."/>
            <person name="Merkel B.J."/>
            <person name="Hornburger P."/>
            <person name="Mueller R.-W."/>
            <person name="Bruemmer F."/>
            <person name="Labrenz M."/>
            <person name="Spormann A.M."/>
            <person name="Op den Camp H."/>
            <person name="Overmann J."/>
            <person name="Amann R."/>
            <person name="Jetten M.S.M."/>
            <person name="Mascher T."/>
            <person name="Medema M.H."/>
            <person name="Devos D.P."/>
            <person name="Kaster A.-K."/>
            <person name="Ovreas L."/>
            <person name="Rohde M."/>
            <person name="Galperin M.Y."/>
            <person name="Jogler C."/>
        </authorList>
    </citation>
    <scope>NUCLEOTIDE SEQUENCE [LARGE SCALE GENOMIC DNA]</scope>
    <source>
        <strain evidence="2 3">Pla163</strain>
    </source>
</reference>
<proteinExistence type="predicted"/>
<protein>
    <submittedName>
        <fullName evidence="2">Uncharacterized protein</fullName>
    </submittedName>
</protein>
<gene>
    <name evidence="2" type="ORF">Pla163_07410</name>
</gene>
<feature type="transmembrane region" description="Helical" evidence="1">
    <location>
        <begin position="25"/>
        <end position="48"/>
    </location>
</feature>
<keyword evidence="1" id="KW-0472">Membrane</keyword>